<proteinExistence type="inferred from homology"/>
<dbReference type="PRINTS" id="PR00363">
    <property type="entry name" value="CYTOCHROMEB5"/>
</dbReference>
<organism evidence="6 7">
    <name type="scientific">Pleomassaria siparia CBS 279.74</name>
    <dbReference type="NCBI Taxonomy" id="1314801"/>
    <lineage>
        <taxon>Eukaryota</taxon>
        <taxon>Fungi</taxon>
        <taxon>Dikarya</taxon>
        <taxon>Ascomycota</taxon>
        <taxon>Pezizomycotina</taxon>
        <taxon>Dothideomycetes</taxon>
        <taxon>Pleosporomycetidae</taxon>
        <taxon>Pleosporales</taxon>
        <taxon>Pleomassariaceae</taxon>
        <taxon>Pleomassaria</taxon>
    </lineage>
</organism>
<dbReference type="AlphaFoldDB" id="A0A6G1KJL2"/>
<evidence type="ECO:0000256" key="4">
    <source>
        <dbReference type="ARBA" id="ARBA00038168"/>
    </source>
</evidence>
<evidence type="ECO:0000256" key="3">
    <source>
        <dbReference type="ARBA" id="ARBA00023004"/>
    </source>
</evidence>
<dbReference type="InterPro" id="IPR036400">
    <property type="entry name" value="Cyt_B5-like_heme/steroid_sf"/>
</dbReference>
<dbReference type="SMART" id="SM01117">
    <property type="entry name" value="Cyt-b5"/>
    <property type="match status" value="1"/>
</dbReference>
<evidence type="ECO:0000259" key="5">
    <source>
        <dbReference type="PROSITE" id="PS50255"/>
    </source>
</evidence>
<name>A0A6G1KJL2_9PLEO</name>
<dbReference type="Gene3D" id="3.10.120.10">
    <property type="entry name" value="Cytochrome b5-like heme/steroid binding domain"/>
    <property type="match status" value="1"/>
</dbReference>
<keyword evidence="3" id="KW-0408">Iron</keyword>
<keyword evidence="2" id="KW-0479">Metal-binding</keyword>
<gene>
    <name evidence="6" type="ORF">K504DRAFT_364660</name>
</gene>
<dbReference type="OrthoDB" id="260519at2759"/>
<feature type="domain" description="Cytochrome b5 heme-binding" evidence="5">
    <location>
        <begin position="1"/>
        <end position="63"/>
    </location>
</feature>
<accession>A0A6G1KJL2</accession>
<keyword evidence="1" id="KW-0349">Heme</keyword>
<evidence type="ECO:0000256" key="2">
    <source>
        <dbReference type="ARBA" id="ARBA00022723"/>
    </source>
</evidence>
<feature type="non-terminal residue" evidence="6">
    <location>
        <position position="1"/>
    </location>
</feature>
<evidence type="ECO:0000313" key="7">
    <source>
        <dbReference type="Proteomes" id="UP000799428"/>
    </source>
</evidence>
<evidence type="ECO:0000313" key="6">
    <source>
        <dbReference type="EMBL" id="KAF2712813.1"/>
    </source>
</evidence>
<dbReference type="PROSITE" id="PS50255">
    <property type="entry name" value="CYTOCHROME_B5_2"/>
    <property type="match status" value="1"/>
</dbReference>
<comment type="similarity">
    <text evidence="4">Belongs to the cytochrome b5 family.</text>
</comment>
<dbReference type="GO" id="GO:0046872">
    <property type="term" value="F:metal ion binding"/>
    <property type="evidence" value="ECO:0007669"/>
    <property type="project" value="UniProtKB-KW"/>
</dbReference>
<dbReference type="Pfam" id="PF00173">
    <property type="entry name" value="Cyt-b5"/>
    <property type="match status" value="1"/>
</dbReference>
<reference evidence="6" key="1">
    <citation type="journal article" date="2020" name="Stud. Mycol.">
        <title>101 Dothideomycetes genomes: a test case for predicting lifestyles and emergence of pathogens.</title>
        <authorList>
            <person name="Haridas S."/>
            <person name="Albert R."/>
            <person name="Binder M."/>
            <person name="Bloem J."/>
            <person name="Labutti K."/>
            <person name="Salamov A."/>
            <person name="Andreopoulos B."/>
            <person name="Baker S."/>
            <person name="Barry K."/>
            <person name="Bills G."/>
            <person name="Bluhm B."/>
            <person name="Cannon C."/>
            <person name="Castanera R."/>
            <person name="Culley D."/>
            <person name="Daum C."/>
            <person name="Ezra D."/>
            <person name="Gonzalez J."/>
            <person name="Henrissat B."/>
            <person name="Kuo A."/>
            <person name="Liang C."/>
            <person name="Lipzen A."/>
            <person name="Lutzoni F."/>
            <person name="Magnuson J."/>
            <person name="Mondo S."/>
            <person name="Nolan M."/>
            <person name="Ohm R."/>
            <person name="Pangilinan J."/>
            <person name="Park H.-J."/>
            <person name="Ramirez L."/>
            <person name="Alfaro M."/>
            <person name="Sun H."/>
            <person name="Tritt A."/>
            <person name="Yoshinaga Y."/>
            <person name="Zwiers L.-H."/>
            <person name="Turgeon B."/>
            <person name="Goodwin S."/>
            <person name="Spatafora J."/>
            <person name="Crous P."/>
            <person name="Grigoriev I."/>
        </authorList>
    </citation>
    <scope>NUCLEOTIDE SEQUENCE</scope>
    <source>
        <strain evidence="6">CBS 279.74</strain>
    </source>
</reference>
<dbReference type="InterPro" id="IPR050668">
    <property type="entry name" value="Cytochrome_b5"/>
</dbReference>
<dbReference type="GO" id="GO:0020037">
    <property type="term" value="F:heme binding"/>
    <property type="evidence" value="ECO:0007669"/>
    <property type="project" value="TreeGrafter"/>
</dbReference>
<dbReference type="PANTHER" id="PTHR19359">
    <property type="entry name" value="CYTOCHROME B5"/>
    <property type="match status" value="1"/>
</dbReference>
<protein>
    <submittedName>
        <fullName evidence="6">Cytochrome b5</fullName>
    </submittedName>
</protein>
<dbReference type="GO" id="GO:0016020">
    <property type="term" value="C:membrane"/>
    <property type="evidence" value="ECO:0007669"/>
    <property type="project" value="TreeGrafter"/>
</dbReference>
<evidence type="ECO:0000256" key="1">
    <source>
        <dbReference type="ARBA" id="ARBA00022617"/>
    </source>
</evidence>
<sequence>ETSHHTSKESCWIILHDFVYDVTELLDSHPGGKQIILKHAGYDATEVFEHFHSADTLEKHLKP</sequence>
<dbReference type="Proteomes" id="UP000799428">
    <property type="component" value="Unassembled WGS sequence"/>
</dbReference>
<dbReference type="SUPFAM" id="SSF55856">
    <property type="entry name" value="Cytochrome b5-like heme/steroid binding domain"/>
    <property type="match status" value="1"/>
</dbReference>
<dbReference type="EMBL" id="MU005766">
    <property type="protein sequence ID" value="KAF2712813.1"/>
    <property type="molecule type" value="Genomic_DNA"/>
</dbReference>
<feature type="non-terminal residue" evidence="6">
    <location>
        <position position="63"/>
    </location>
</feature>
<keyword evidence="7" id="KW-1185">Reference proteome</keyword>
<dbReference type="InterPro" id="IPR001199">
    <property type="entry name" value="Cyt_B5-like_heme/steroid-bd"/>
</dbReference>